<evidence type="ECO:0000313" key="1">
    <source>
        <dbReference type="EMBL" id="KFD61611.1"/>
    </source>
</evidence>
<reference evidence="1" key="1">
    <citation type="journal article" date="2014" name="Nat. Genet.">
        <title>Genome and transcriptome of the porcine whipworm Trichuris suis.</title>
        <authorList>
            <person name="Jex A.R."/>
            <person name="Nejsum P."/>
            <person name="Schwarz E.M."/>
            <person name="Hu L."/>
            <person name="Young N.D."/>
            <person name="Hall R.S."/>
            <person name="Korhonen P.K."/>
            <person name="Liao S."/>
            <person name="Thamsborg S."/>
            <person name="Xia J."/>
            <person name="Xu P."/>
            <person name="Wang S."/>
            <person name="Scheerlinck J.P."/>
            <person name="Hofmann A."/>
            <person name="Sternberg P.W."/>
            <person name="Wang J."/>
            <person name="Gasser R.B."/>
        </authorList>
    </citation>
    <scope>NUCLEOTIDE SEQUENCE [LARGE SCALE GENOMIC DNA]</scope>
    <source>
        <strain evidence="1">DCEP-RM93F</strain>
    </source>
</reference>
<proteinExistence type="predicted"/>
<dbReference type="AlphaFoldDB" id="A0A085MWL5"/>
<accession>A0A085MWL5</accession>
<name>A0A085MWL5_9BILA</name>
<dbReference type="EMBL" id="KL367618">
    <property type="protein sequence ID" value="KFD61611.1"/>
    <property type="molecule type" value="Genomic_DNA"/>
</dbReference>
<dbReference type="Proteomes" id="UP000030758">
    <property type="component" value="Unassembled WGS sequence"/>
</dbReference>
<organism evidence="1">
    <name type="scientific">Trichuris suis</name>
    <name type="common">pig whipworm</name>
    <dbReference type="NCBI Taxonomy" id="68888"/>
    <lineage>
        <taxon>Eukaryota</taxon>
        <taxon>Metazoa</taxon>
        <taxon>Ecdysozoa</taxon>
        <taxon>Nematoda</taxon>
        <taxon>Enoplea</taxon>
        <taxon>Dorylaimia</taxon>
        <taxon>Trichinellida</taxon>
        <taxon>Trichuridae</taxon>
        <taxon>Trichuris</taxon>
    </lineage>
</organism>
<sequence>MKTPPAESEKQCVEEMLDTTLEISTQSPLPKLEVRLSFICQPSSDPTIQLTRASANLCSNFPGQWSSGGSVVSTQIRFTWQFLVLYLRHFIGN</sequence>
<protein>
    <submittedName>
        <fullName evidence="1">Uncharacterized protein</fullName>
    </submittedName>
</protein>
<gene>
    <name evidence="1" type="ORF">M514_04156</name>
</gene>